<proteinExistence type="predicted"/>
<dbReference type="Proteomes" id="UP001233999">
    <property type="component" value="Unassembled WGS sequence"/>
</dbReference>
<gene>
    <name evidence="1" type="ORF">L9F63_000907</name>
</gene>
<organism evidence="1 2">
    <name type="scientific">Diploptera punctata</name>
    <name type="common">Pacific beetle cockroach</name>
    <dbReference type="NCBI Taxonomy" id="6984"/>
    <lineage>
        <taxon>Eukaryota</taxon>
        <taxon>Metazoa</taxon>
        <taxon>Ecdysozoa</taxon>
        <taxon>Arthropoda</taxon>
        <taxon>Hexapoda</taxon>
        <taxon>Insecta</taxon>
        <taxon>Pterygota</taxon>
        <taxon>Neoptera</taxon>
        <taxon>Polyneoptera</taxon>
        <taxon>Dictyoptera</taxon>
        <taxon>Blattodea</taxon>
        <taxon>Blaberoidea</taxon>
        <taxon>Blaberidae</taxon>
        <taxon>Diplopterinae</taxon>
        <taxon>Diploptera</taxon>
    </lineage>
</organism>
<protein>
    <submittedName>
        <fullName evidence="1">Uncharacterized protein</fullName>
    </submittedName>
</protein>
<reference evidence="1" key="2">
    <citation type="submission" date="2023-05" db="EMBL/GenBank/DDBJ databases">
        <authorList>
            <person name="Fouks B."/>
        </authorList>
    </citation>
    <scope>NUCLEOTIDE SEQUENCE</scope>
    <source>
        <strain evidence="1">Stay&amp;Tobe</strain>
        <tissue evidence="1">Testes</tissue>
    </source>
</reference>
<feature type="non-terminal residue" evidence="1">
    <location>
        <position position="58"/>
    </location>
</feature>
<dbReference type="AlphaFoldDB" id="A0AAD8ALJ9"/>
<reference evidence="1" key="1">
    <citation type="journal article" date="2023" name="IScience">
        <title>Live-bearing cockroach genome reveals convergent evolutionary mechanisms linked to viviparity in insects and beyond.</title>
        <authorList>
            <person name="Fouks B."/>
            <person name="Harrison M.C."/>
            <person name="Mikhailova A.A."/>
            <person name="Marchal E."/>
            <person name="English S."/>
            <person name="Carruthers M."/>
            <person name="Jennings E.C."/>
            <person name="Chiamaka E.L."/>
            <person name="Frigard R.A."/>
            <person name="Pippel M."/>
            <person name="Attardo G.M."/>
            <person name="Benoit J.B."/>
            <person name="Bornberg-Bauer E."/>
            <person name="Tobe S.S."/>
        </authorList>
    </citation>
    <scope>NUCLEOTIDE SEQUENCE</scope>
    <source>
        <strain evidence="1">Stay&amp;Tobe</strain>
    </source>
</reference>
<feature type="non-terminal residue" evidence="1">
    <location>
        <position position="1"/>
    </location>
</feature>
<name>A0AAD8ALJ9_DIPPU</name>
<keyword evidence="2" id="KW-1185">Reference proteome</keyword>
<dbReference type="EMBL" id="JASPKZ010000040">
    <property type="protein sequence ID" value="KAJ9600960.1"/>
    <property type="molecule type" value="Genomic_DNA"/>
</dbReference>
<sequence length="58" mass="6724">EGSLQFAFNFTNLLSFCTKKCTDILSVDPLLSHCPRYTGLQNYAESSKEHLYYDNYVH</sequence>
<evidence type="ECO:0000313" key="2">
    <source>
        <dbReference type="Proteomes" id="UP001233999"/>
    </source>
</evidence>
<accession>A0AAD8ALJ9</accession>
<evidence type="ECO:0000313" key="1">
    <source>
        <dbReference type="EMBL" id="KAJ9600960.1"/>
    </source>
</evidence>
<comment type="caution">
    <text evidence="1">The sequence shown here is derived from an EMBL/GenBank/DDBJ whole genome shotgun (WGS) entry which is preliminary data.</text>
</comment>